<dbReference type="AlphaFoldDB" id="A0A916WLR9"/>
<keyword evidence="3" id="KW-1185">Reference proteome</keyword>
<dbReference type="InterPro" id="IPR025245">
    <property type="entry name" value="DUF4197"/>
</dbReference>
<evidence type="ECO:0000313" key="3">
    <source>
        <dbReference type="Proteomes" id="UP000620596"/>
    </source>
</evidence>
<organism evidence="2 3">
    <name type="scientific">Polaromonas eurypsychrophila</name>
    <dbReference type="NCBI Taxonomy" id="1614635"/>
    <lineage>
        <taxon>Bacteria</taxon>
        <taxon>Pseudomonadati</taxon>
        <taxon>Pseudomonadota</taxon>
        <taxon>Betaproteobacteria</taxon>
        <taxon>Burkholderiales</taxon>
        <taxon>Comamonadaceae</taxon>
        <taxon>Polaromonas</taxon>
    </lineage>
</organism>
<reference evidence="2" key="1">
    <citation type="journal article" date="2014" name="Int. J. Syst. Evol. Microbiol.">
        <title>Complete genome sequence of Corynebacterium casei LMG S-19264T (=DSM 44701T), isolated from a smear-ripened cheese.</title>
        <authorList>
            <consortium name="US DOE Joint Genome Institute (JGI-PGF)"/>
            <person name="Walter F."/>
            <person name="Albersmeier A."/>
            <person name="Kalinowski J."/>
            <person name="Ruckert C."/>
        </authorList>
    </citation>
    <scope>NUCLEOTIDE SEQUENCE</scope>
    <source>
        <strain evidence="2">CGMCC 1.15322</strain>
    </source>
</reference>
<sequence>MQRRNFNQAGLSALGMLILATYQQAQALSPGDLTNAEASSGLKAALEKGALAAVALLGKTDGFLGNPKVRIPLPGYLEDASKLLKNFGQGKRIDELVTSINRAAEAAVPMGKDLLVAAVRGMNVNDAKNILQGGETSVTTFFAEKTRAPLALKFLPVVTQATAEVGLANKYNEFAGKAAGFGLVKKEDANIQQYVTGKSLDGLYLIIGEEEKKIRQDPVGTGSAILKKVFGAVK</sequence>
<dbReference type="EMBL" id="BMIG01000015">
    <property type="protein sequence ID" value="GGB10092.1"/>
    <property type="molecule type" value="Genomic_DNA"/>
</dbReference>
<dbReference type="Pfam" id="PF13852">
    <property type="entry name" value="DUF4197"/>
    <property type="match status" value="1"/>
</dbReference>
<evidence type="ECO:0000256" key="1">
    <source>
        <dbReference type="SAM" id="SignalP"/>
    </source>
</evidence>
<evidence type="ECO:0000313" key="2">
    <source>
        <dbReference type="EMBL" id="GGB10092.1"/>
    </source>
</evidence>
<feature type="chain" id="PRO_5036724832" description="DUF4197 domain-containing protein" evidence="1">
    <location>
        <begin position="28"/>
        <end position="234"/>
    </location>
</feature>
<proteinExistence type="predicted"/>
<comment type="caution">
    <text evidence="2">The sequence shown here is derived from an EMBL/GenBank/DDBJ whole genome shotgun (WGS) entry which is preliminary data.</text>
</comment>
<keyword evidence="1" id="KW-0732">Signal</keyword>
<accession>A0A916WLR9</accession>
<evidence type="ECO:0008006" key="4">
    <source>
        <dbReference type="Google" id="ProtNLM"/>
    </source>
</evidence>
<name>A0A916WLR9_9BURK</name>
<dbReference type="RefSeq" id="WP_188709690.1">
    <property type="nucleotide sequence ID" value="NZ_BMIG01000015.1"/>
</dbReference>
<gene>
    <name evidence="2" type="ORF">GCM10011496_33810</name>
</gene>
<protein>
    <recommendedName>
        <fullName evidence="4">DUF4197 domain-containing protein</fullName>
    </recommendedName>
</protein>
<reference evidence="2" key="2">
    <citation type="submission" date="2020-09" db="EMBL/GenBank/DDBJ databases">
        <authorList>
            <person name="Sun Q."/>
            <person name="Zhou Y."/>
        </authorList>
    </citation>
    <scope>NUCLEOTIDE SEQUENCE</scope>
    <source>
        <strain evidence="2">CGMCC 1.15322</strain>
    </source>
</reference>
<dbReference type="Proteomes" id="UP000620596">
    <property type="component" value="Unassembled WGS sequence"/>
</dbReference>
<feature type="signal peptide" evidence="1">
    <location>
        <begin position="1"/>
        <end position="27"/>
    </location>
</feature>